<dbReference type="SMART" id="SM00256">
    <property type="entry name" value="FBOX"/>
    <property type="match status" value="1"/>
</dbReference>
<evidence type="ECO:0000256" key="1">
    <source>
        <dbReference type="SAM" id="MobiDB-lite"/>
    </source>
</evidence>
<feature type="region of interest" description="Disordered" evidence="1">
    <location>
        <begin position="139"/>
        <end position="165"/>
    </location>
</feature>
<dbReference type="Proteomes" id="UP000054937">
    <property type="component" value="Unassembled WGS sequence"/>
</dbReference>
<dbReference type="Gene3D" id="1.20.1280.50">
    <property type="match status" value="1"/>
</dbReference>
<proteinExistence type="predicted"/>
<dbReference type="InterPro" id="IPR001810">
    <property type="entry name" value="F-box_dom"/>
</dbReference>
<gene>
    <name evidence="3" type="ORF">PPERSA_13021</name>
</gene>
<keyword evidence="4" id="KW-1185">Reference proteome</keyword>
<sequence>MEIQNQNQHNQKGQQGQNYDQINDQEQTIISQETHLANLPQKNNKSNYQKNFKQILKTFQHKFDKHELWMFYEFAQFEPELVFFMLQNYSQQFMLKLKREFMKKPQNANKILYEIINKYCHSKGIKDWDEHLIAKEQQYDEQNEEKKNNNQDENNQQEENKSEDKETEIVGLIMELSDGIIIKIFEFLDPKSLGKMQICNSRFKKLAREQFLWKKICLQIIKPGLPKLPEITPFTQYQAIVMARPMDYKREFYQAVCQDVRKAIWYEPENDFKTNATYFKQFENWYSMYLSAPRVNYGGIYQLKEIIMKIGQIEYGHHFAPSFGFYEKIEQGKNDLFYARYGY</sequence>
<feature type="domain" description="F-box" evidence="2">
    <location>
        <begin position="170"/>
        <end position="216"/>
    </location>
</feature>
<dbReference type="InterPro" id="IPR036047">
    <property type="entry name" value="F-box-like_dom_sf"/>
</dbReference>
<dbReference type="AlphaFoldDB" id="A0A0V0R1Z8"/>
<protein>
    <submittedName>
        <fullName evidence="3">F-box domain</fullName>
    </submittedName>
</protein>
<dbReference type="EMBL" id="LDAU01000063">
    <property type="protein sequence ID" value="KRX08540.1"/>
    <property type="molecule type" value="Genomic_DNA"/>
</dbReference>
<feature type="compositionally biased region" description="Basic and acidic residues" evidence="1">
    <location>
        <begin position="139"/>
        <end position="150"/>
    </location>
</feature>
<dbReference type="PROSITE" id="PS50181">
    <property type="entry name" value="FBOX"/>
    <property type="match status" value="1"/>
</dbReference>
<comment type="caution">
    <text evidence="3">The sequence shown here is derived from an EMBL/GenBank/DDBJ whole genome shotgun (WGS) entry which is preliminary data.</text>
</comment>
<accession>A0A0V0R1Z8</accession>
<dbReference type="InParanoid" id="A0A0V0R1Z8"/>
<dbReference type="SUPFAM" id="SSF81383">
    <property type="entry name" value="F-box domain"/>
    <property type="match status" value="1"/>
</dbReference>
<reference evidence="3 4" key="1">
    <citation type="journal article" date="2015" name="Sci. Rep.">
        <title>Genome of the facultative scuticociliatosis pathogen Pseudocohnilembus persalinus provides insight into its virulence through horizontal gene transfer.</title>
        <authorList>
            <person name="Xiong J."/>
            <person name="Wang G."/>
            <person name="Cheng J."/>
            <person name="Tian M."/>
            <person name="Pan X."/>
            <person name="Warren A."/>
            <person name="Jiang C."/>
            <person name="Yuan D."/>
            <person name="Miao W."/>
        </authorList>
    </citation>
    <scope>NUCLEOTIDE SEQUENCE [LARGE SCALE GENOMIC DNA]</scope>
    <source>
        <strain evidence="3">36N120E</strain>
    </source>
</reference>
<evidence type="ECO:0000313" key="3">
    <source>
        <dbReference type="EMBL" id="KRX08540.1"/>
    </source>
</evidence>
<organism evidence="3 4">
    <name type="scientific">Pseudocohnilembus persalinus</name>
    <name type="common">Ciliate</name>
    <dbReference type="NCBI Taxonomy" id="266149"/>
    <lineage>
        <taxon>Eukaryota</taxon>
        <taxon>Sar</taxon>
        <taxon>Alveolata</taxon>
        <taxon>Ciliophora</taxon>
        <taxon>Intramacronucleata</taxon>
        <taxon>Oligohymenophorea</taxon>
        <taxon>Scuticociliatia</taxon>
        <taxon>Philasterida</taxon>
        <taxon>Pseudocohnilembidae</taxon>
        <taxon>Pseudocohnilembus</taxon>
    </lineage>
</organism>
<evidence type="ECO:0000259" key="2">
    <source>
        <dbReference type="PROSITE" id="PS50181"/>
    </source>
</evidence>
<dbReference type="Pfam" id="PF12937">
    <property type="entry name" value="F-box-like"/>
    <property type="match status" value="1"/>
</dbReference>
<evidence type="ECO:0000313" key="4">
    <source>
        <dbReference type="Proteomes" id="UP000054937"/>
    </source>
</evidence>
<name>A0A0V0R1Z8_PSEPJ</name>